<reference evidence="2 3" key="2">
    <citation type="journal article" date="2012" name="PLoS Pathog.">
        <title>Diverse lifestyles and strategies of plant pathogenesis encoded in the genomes of eighteen Dothideomycetes fungi.</title>
        <authorList>
            <person name="Ohm R.A."/>
            <person name="Feau N."/>
            <person name="Henrissat B."/>
            <person name="Schoch C.L."/>
            <person name="Horwitz B.A."/>
            <person name="Barry K.W."/>
            <person name="Condon B.J."/>
            <person name="Copeland A.C."/>
            <person name="Dhillon B."/>
            <person name="Glaser F."/>
            <person name="Hesse C.N."/>
            <person name="Kosti I."/>
            <person name="LaButti K."/>
            <person name="Lindquist E.A."/>
            <person name="Lucas S."/>
            <person name="Salamov A.A."/>
            <person name="Bradshaw R.E."/>
            <person name="Ciuffetti L."/>
            <person name="Hamelin R.C."/>
            <person name="Kema G.H.J."/>
            <person name="Lawrence C."/>
            <person name="Scott J.A."/>
            <person name="Spatafora J.W."/>
            <person name="Turgeon B.G."/>
            <person name="de Wit P.J.G.M."/>
            <person name="Zhong S."/>
            <person name="Goodwin S.B."/>
            <person name="Grigoriev I.V."/>
        </authorList>
    </citation>
    <scope>NUCLEOTIDE SEQUENCE [LARGE SCALE GENOMIC DNA]</scope>
    <source>
        <strain evidence="3">NZE10 / CBS 128990</strain>
    </source>
</reference>
<keyword evidence="3" id="KW-1185">Reference proteome</keyword>
<protein>
    <submittedName>
        <fullName evidence="2">Uncharacterized protein</fullName>
    </submittedName>
</protein>
<dbReference type="HOGENOM" id="CLU_912234_0_0_1"/>
<evidence type="ECO:0000313" key="2">
    <source>
        <dbReference type="EMBL" id="EME46830.1"/>
    </source>
</evidence>
<feature type="transmembrane region" description="Helical" evidence="1">
    <location>
        <begin position="70"/>
        <end position="90"/>
    </location>
</feature>
<name>N1PWP5_DOTSN</name>
<evidence type="ECO:0000256" key="1">
    <source>
        <dbReference type="SAM" id="Phobius"/>
    </source>
</evidence>
<organism evidence="2 3">
    <name type="scientific">Dothistroma septosporum (strain NZE10 / CBS 128990)</name>
    <name type="common">Red band needle blight fungus</name>
    <name type="synonym">Mycosphaerella pini</name>
    <dbReference type="NCBI Taxonomy" id="675120"/>
    <lineage>
        <taxon>Eukaryota</taxon>
        <taxon>Fungi</taxon>
        <taxon>Dikarya</taxon>
        <taxon>Ascomycota</taxon>
        <taxon>Pezizomycotina</taxon>
        <taxon>Dothideomycetes</taxon>
        <taxon>Dothideomycetidae</taxon>
        <taxon>Mycosphaerellales</taxon>
        <taxon>Mycosphaerellaceae</taxon>
        <taxon>Dothistroma</taxon>
    </lineage>
</organism>
<accession>N1PWP5</accession>
<keyword evidence="1" id="KW-0812">Transmembrane</keyword>
<dbReference type="EMBL" id="KB446537">
    <property type="protein sequence ID" value="EME46830.1"/>
    <property type="molecule type" value="Genomic_DNA"/>
</dbReference>
<sequence>MMRTLTLLQPSHAPSFSIPIVDFQMHTQTWSAARQTAHVTWTQWILQVVLLNLDRPFVTYPSLVSIRAAYLLLSATIFGLNLSALCPLVWIHDPRPVAPLGRTGTVPNGGLQLQINQANRANTALRAIQIPLWFLDTTRLIPFLLSRSWFILINLEFDYLLNSLQVAFHSDLYMQFLMLPLGQIIFKFSFAREVEIAGATHFDSSIHGTATLLSNGRARSKARDACGSQYHQGITGHGWAWQKLAMAVDDLVIGQVIGAAHEVRETKAMPSQDYLRQFFDAEEREAIWGLTKLKPAAAVAKKYGG</sequence>
<keyword evidence="1" id="KW-1133">Transmembrane helix</keyword>
<proteinExistence type="predicted"/>
<dbReference type="Proteomes" id="UP000016933">
    <property type="component" value="Unassembled WGS sequence"/>
</dbReference>
<reference evidence="3" key="1">
    <citation type="journal article" date="2012" name="PLoS Genet.">
        <title>The genomes of the fungal plant pathogens Cladosporium fulvum and Dothistroma septosporum reveal adaptation to different hosts and lifestyles but also signatures of common ancestry.</title>
        <authorList>
            <person name="de Wit P.J.G.M."/>
            <person name="van der Burgt A."/>
            <person name="Oekmen B."/>
            <person name="Stergiopoulos I."/>
            <person name="Abd-Elsalam K.A."/>
            <person name="Aerts A.L."/>
            <person name="Bahkali A.H."/>
            <person name="Beenen H.G."/>
            <person name="Chettri P."/>
            <person name="Cox M.P."/>
            <person name="Datema E."/>
            <person name="de Vries R.P."/>
            <person name="Dhillon B."/>
            <person name="Ganley A.R."/>
            <person name="Griffiths S.A."/>
            <person name="Guo Y."/>
            <person name="Hamelin R.C."/>
            <person name="Henrissat B."/>
            <person name="Kabir M.S."/>
            <person name="Jashni M.K."/>
            <person name="Kema G."/>
            <person name="Klaubauf S."/>
            <person name="Lapidus A."/>
            <person name="Levasseur A."/>
            <person name="Lindquist E."/>
            <person name="Mehrabi R."/>
            <person name="Ohm R.A."/>
            <person name="Owen T.J."/>
            <person name="Salamov A."/>
            <person name="Schwelm A."/>
            <person name="Schijlen E."/>
            <person name="Sun H."/>
            <person name="van den Burg H.A."/>
            <person name="van Ham R.C.H.J."/>
            <person name="Zhang S."/>
            <person name="Goodwin S.B."/>
            <person name="Grigoriev I.V."/>
            <person name="Collemare J."/>
            <person name="Bradshaw R.E."/>
        </authorList>
    </citation>
    <scope>NUCLEOTIDE SEQUENCE [LARGE SCALE GENOMIC DNA]</scope>
    <source>
        <strain evidence="3">NZE10 / CBS 128990</strain>
    </source>
</reference>
<gene>
    <name evidence="2" type="ORF">DOTSEDRAFT_78964</name>
</gene>
<keyword evidence="1" id="KW-0472">Membrane</keyword>
<evidence type="ECO:0000313" key="3">
    <source>
        <dbReference type="Proteomes" id="UP000016933"/>
    </source>
</evidence>
<dbReference type="AlphaFoldDB" id="N1PWP5"/>